<evidence type="ECO:0000256" key="2">
    <source>
        <dbReference type="ARBA" id="ARBA00009794"/>
    </source>
</evidence>
<evidence type="ECO:0000259" key="11">
    <source>
        <dbReference type="Pfam" id="PF21193"/>
    </source>
</evidence>
<evidence type="ECO:0000256" key="4">
    <source>
        <dbReference type="ARBA" id="ARBA00022448"/>
    </source>
</evidence>
<dbReference type="GO" id="GO:0000055">
    <property type="term" value="P:ribosomal large subunit export from nucleus"/>
    <property type="evidence" value="ECO:0007669"/>
    <property type="project" value="TreeGrafter"/>
</dbReference>
<dbReference type="STRING" id="70415.A0A5S6QCC5"/>
<comment type="subcellular location">
    <subcellularLocation>
        <location evidence="8">Cytoplasm</location>
    </subcellularLocation>
    <subcellularLocation>
        <location evidence="8">Nucleus</location>
    </subcellularLocation>
</comment>
<keyword evidence="7 8" id="KW-0539">Nucleus</keyword>
<keyword evidence="4 8" id="KW-0813">Transport</keyword>
<name>A0A5S6QCC5_TRIMR</name>
<dbReference type="Pfam" id="PF21193">
    <property type="entry name" value="NMD_SH3"/>
    <property type="match status" value="1"/>
</dbReference>
<evidence type="ECO:0000256" key="1">
    <source>
        <dbReference type="ARBA" id="ARBA00002269"/>
    </source>
</evidence>
<dbReference type="PANTHER" id="PTHR12746:SF2">
    <property type="entry name" value="60S RIBOSOMAL EXPORT PROTEIN NMD3"/>
    <property type="match status" value="1"/>
</dbReference>
<dbReference type="InterPro" id="IPR048899">
    <property type="entry name" value="NMD_SH3"/>
</dbReference>
<dbReference type="PANTHER" id="PTHR12746">
    <property type="entry name" value="NONSENSE-MEDIATED MRNA DECAY PROTEIN 3"/>
    <property type="match status" value="1"/>
</dbReference>
<dbReference type="WBParaSite" id="TMUE_1000004849.1">
    <property type="protein sequence ID" value="TMUE_1000004849.1"/>
    <property type="gene ID" value="WBGene00294759"/>
</dbReference>
<evidence type="ECO:0000313" key="12">
    <source>
        <dbReference type="Proteomes" id="UP000046395"/>
    </source>
</evidence>
<dbReference type="GO" id="GO:0005737">
    <property type="term" value="C:cytoplasm"/>
    <property type="evidence" value="ECO:0007669"/>
    <property type="project" value="UniProtKB-SubCell"/>
</dbReference>
<reference evidence="13" key="1">
    <citation type="submission" date="2019-12" db="UniProtKB">
        <authorList>
            <consortium name="WormBaseParasite"/>
        </authorList>
    </citation>
    <scope>IDENTIFICATION</scope>
</reference>
<comment type="similarity">
    <text evidence="2 8">Belongs to the NMD3 family.</text>
</comment>
<proteinExistence type="inferred from homology"/>
<dbReference type="InterPro" id="IPR007064">
    <property type="entry name" value="Nmd3_N"/>
</dbReference>
<evidence type="ECO:0000256" key="8">
    <source>
        <dbReference type="RuleBase" id="RU364108"/>
    </source>
</evidence>
<evidence type="ECO:0000256" key="6">
    <source>
        <dbReference type="ARBA" id="ARBA00022927"/>
    </source>
</evidence>
<dbReference type="GO" id="GO:0043023">
    <property type="term" value="F:ribosomal large subunit binding"/>
    <property type="evidence" value="ECO:0007669"/>
    <property type="project" value="InterPro"/>
</dbReference>
<feature type="domain" description="60S ribosomal export protein NMD3 OB-fold" evidence="10">
    <location>
        <begin position="311"/>
        <end position="409"/>
    </location>
</feature>
<evidence type="ECO:0000313" key="13">
    <source>
        <dbReference type="WBParaSite" id="TMUE_1000004849.1"/>
    </source>
</evidence>
<dbReference type="GO" id="GO:0005634">
    <property type="term" value="C:nucleus"/>
    <property type="evidence" value="ECO:0007669"/>
    <property type="project" value="UniProtKB-SubCell"/>
</dbReference>
<sequence length="500" mass="57639">MEYEPSLSQTNVSKILCCDCGLPIEPNQVNKCIGCIRSKEDITDNIARQSQLHMCKLCQRFLNPPNCWTAASLESKELLSICLKRLNGLKKVRLVDAKFLWTEPHSKRVKVFLKVQKEVAGVALLQSVVVEFVVHTLLCDECQRIEAKDYWRACVQVRQKSRHKRSLFYLEQVMLRRGMYLTTTFIKQKHDGIDFFYSNKQEAWKLVEFIQSLLPSQHKDSKELVSHDTHSNKYDYKYTFSVEIAPVCKDDVICLSKSLAASLGSASQLMICYRVSTVIHLVDPLTARTFEVFSSAYWRNPFRAIAQSGELMEYTVIDVHYPHPNYGYQSFDDALDSSDKFVAAEVLVSPTSELGRIDGKQIYCSTHLGRLLSAGDTVMGLDVSSCNVNNENLERIGRDKLPEVILVRKFYDRSVRRRRRLWKLKRFQTAQVEPEPTECGYDEFLEDLEEDPVLRQNVNIYRDRTKPVDSQPPEEDEVPMISLQEMIEDMSIEDEKVGEV</sequence>
<organism evidence="12 13">
    <name type="scientific">Trichuris muris</name>
    <name type="common">Mouse whipworm</name>
    <dbReference type="NCBI Taxonomy" id="70415"/>
    <lineage>
        <taxon>Eukaryota</taxon>
        <taxon>Metazoa</taxon>
        <taxon>Ecdysozoa</taxon>
        <taxon>Nematoda</taxon>
        <taxon>Enoplea</taxon>
        <taxon>Dorylaimia</taxon>
        <taxon>Trichinellida</taxon>
        <taxon>Trichuridae</taxon>
        <taxon>Trichuris</taxon>
    </lineage>
</organism>
<evidence type="ECO:0000256" key="7">
    <source>
        <dbReference type="ARBA" id="ARBA00023242"/>
    </source>
</evidence>
<evidence type="ECO:0000256" key="3">
    <source>
        <dbReference type="ARBA" id="ARBA00017035"/>
    </source>
</evidence>
<evidence type="ECO:0000259" key="10">
    <source>
        <dbReference type="Pfam" id="PF21192"/>
    </source>
</evidence>
<keyword evidence="5 8" id="KW-0963">Cytoplasm</keyword>
<evidence type="ECO:0000259" key="9">
    <source>
        <dbReference type="Pfam" id="PF04981"/>
    </source>
</evidence>
<keyword evidence="6 8" id="KW-0653">Protein transport</keyword>
<dbReference type="InterPro" id="IPR039768">
    <property type="entry name" value="Nmd3"/>
</dbReference>
<dbReference type="AlphaFoldDB" id="A0A5S6QCC5"/>
<dbReference type="InterPro" id="IPR048898">
    <property type="entry name" value="OB_NMD3"/>
</dbReference>
<dbReference type="Proteomes" id="UP000046395">
    <property type="component" value="Unassembled WGS sequence"/>
</dbReference>
<protein>
    <recommendedName>
        <fullName evidence="3 8">60S ribosomal export protein NMD3</fullName>
    </recommendedName>
</protein>
<dbReference type="Pfam" id="PF21192">
    <property type="entry name" value="OB_NMD3"/>
    <property type="match status" value="1"/>
</dbReference>
<dbReference type="Pfam" id="PF04981">
    <property type="entry name" value="NMD3"/>
    <property type="match status" value="1"/>
</dbReference>
<keyword evidence="12" id="KW-1185">Reference proteome</keyword>
<feature type="domain" description="60S ribosomal export protein NMD3 SH3" evidence="11">
    <location>
        <begin position="247"/>
        <end position="293"/>
    </location>
</feature>
<dbReference type="GO" id="GO:0015031">
    <property type="term" value="P:protein transport"/>
    <property type="evidence" value="ECO:0007669"/>
    <property type="project" value="UniProtKB-KW"/>
</dbReference>
<comment type="function">
    <text evidence="1 8">Acts as an adapter for the XPO1/CRM1-mediated export of the 60S ribosomal subunit.</text>
</comment>
<evidence type="ECO:0000256" key="5">
    <source>
        <dbReference type="ARBA" id="ARBA00022490"/>
    </source>
</evidence>
<feature type="domain" description="Nmd3 N-terminal" evidence="9">
    <location>
        <begin position="17"/>
        <end position="244"/>
    </location>
</feature>
<accession>A0A5S6QCC5</accession>